<protein>
    <submittedName>
        <fullName evidence="2">Uncharacterized protein</fullName>
    </submittedName>
</protein>
<feature type="compositionally biased region" description="Polar residues" evidence="1">
    <location>
        <begin position="1"/>
        <end position="23"/>
    </location>
</feature>
<reference evidence="2 3" key="1">
    <citation type="submission" date="2023-08" db="EMBL/GenBank/DDBJ databases">
        <title>A Necator americanus chromosomal reference genome.</title>
        <authorList>
            <person name="Ilik V."/>
            <person name="Petrzelkova K.J."/>
            <person name="Pardy F."/>
            <person name="Fuh T."/>
            <person name="Niatou-Singa F.S."/>
            <person name="Gouil Q."/>
            <person name="Baker L."/>
            <person name="Ritchie M.E."/>
            <person name="Jex A.R."/>
            <person name="Gazzola D."/>
            <person name="Li H."/>
            <person name="Toshio Fujiwara R."/>
            <person name="Zhan B."/>
            <person name="Aroian R.V."/>
            <person name="Pafco B."/>
            <person name="Schwarz E.M."/>
        </authorList>
    </citation>
    <scope>NUCLEOTIDE SEQUENCE [LARGE SCALE GENOMIC DNA]</scope>
    <source>
        <strain evidence="2 3">Aroian</strain>
        <tissue evidence="2">Whole animal</tissue>
    </source>
</reference>
<evidence type="ECO:0000256" key="1">
    <source>
        <dbReference type="SAM" id="MobiDB-lite"/>
    </source>
</evidence>
<sequence length="75" mass="8126">MEESSPRQNQRLLSVTPGQNRQMVGTVEEMSSGSTITTSSQSTDGRELRTTRTYDRSIDSMLRSSVGVGACVRGA</sequence>
<organism evidence="2 3">
    <name type="scientific">Necator americanus</name>
    <name type="common">Human hookworm</name>
    <dbReference type="NCBI Taxonomy" id="51031"/>
    <lineage>
        <taxon>Eukaryota</taxon>
        <taxon>Metazoa</taxon>
        <taxon>Ecdysozoa</taxon>
        <taxon>Nematoda</taxon>
        <taxon>Chromadorea</taxon>
        <taxon>Rhabditida</taxon>
        <taxon>Rhabditina</taxon>
        <taxon>Rhabditomorpha</taxon>
        <taxon>Strongyloidea</taxon>
        <taxon>Ancylostomatidae</taxon>
        <taxon>Bunostominae</taxon>
        <taxon>Necator</taxon>
    </lineage>
</organism>
<accession>A0ABR1D748</accession>
<proteinExistence type="predicted"/>
<evidence type="ECO:0000313" key="2">
    <source>
        <dbReference type="EMBL" id="KAK6746043.1"/>
    </source>
</evidence>
<feature type="region of interest" description="Disordered" evidence="1">
    <location>
        <begin position="1"/>
        <end position="48"/>
    </location>
</feature>
<comment type="caution">
    <text evidence="2">The sequence shown here is derived from an EMBL/GenBank/DDBJ whole genome shotgun (WGS) entry which is preliminary data.</text>
</comment>
<dbReference type="EMBL" id="JAVFWL010000003">
    <property type="protein sequence ID" value="KAK6746043.1"/>
    <property type="molecule type" value="Genomic_DNA"/>
</dbReference>
<gene>
    <name evidence="2" type="primary">Necator_chrIII.g13033</name>
    <name evidence="2" type="ORF">RB195_012266</name>
</gene>
<evidence type="ECO:0000313" key="3">
    <source>
        <dbReference type="Proteomes" id="UP001303046"/>
    </source>
</evidence>
<name>A0ABR1D748_NECAM</name>
<feature type="compositionally biased region" description="Low complexity" evidence="1">
    <location>
        <begin position="31"/>
        <end position="43"/>
    </location>
</feature>
<dbReference type="Proteomes" id="UP001303046">
    <property type="component" value="Unassembled WGS sequence"/>
</dbReference>
<keyword evidence="3" id="KW-1185">Reference proteome</keyword>